<dbReference type="GO" id="GO:0003700">
    <property type="term" value="F:DNA-binding transcription factor activity"/>
    <property type="evidence" value="ECO:0007669"/>
    <property type="project" value="InterPro"/>
</dbReference>
<dbReference type="AlphaFoldDB" id="A0AB34L4A3"/>
<evidence type="ECO:0008006" key="4">
    <source>
        <dbReference type="Google" id="ProtNLM"/>
    </source>
</evidence>
<keyword evidence="3" id="KW-1185">Reference proteome</keyword>
<evidence type="ECO:0000313" key="2">
    <source>
        <dbReference type="EMBL" id="KAL1590418.1"/>
    </source>
</evidence>
<proteinExistence type="predicted"/>
<dbReference type="PANTHER" id="PTHR23225:SF2">
    <property type="entry name" value="AT09679P-RELATED"/>
    <property type="match status" value="1"/>
</dbReference>
<feature type="compositionally biased region" description="Pro residues" evidence="1">
    <location>
        <begin position="184"/>
        <end position="194"/>
    </location>
</feature>
<feature type="compositionally biased region" description="Basic residues" evidence="1">
    <location>
        <begin position="150"/>
        <end position="163"/>
    </location>
</feature>
<feature type="compositionally biased region" description="Basic residues" evidence="1">
    <location>
        <begin position="171"/>
        <end position="180"/>
    </location>
</feature>
<dbReference type="GeneID" id="96002213"/>
<dbReference type="Proteomes" id="UP000803884">
    <property type="component" value="Unassembled WGS sequence"/>
</dbReference>
<feature type="compositionally biased region" description="Polar residues" evidence="1">
    <location>
        <begin position="1"/>
        <end position="10"/>
    </location>
</feature>
<name>A0AB34L4A3_9PEZI</name>
<feature type="compositionally biased region" description="Low complexity" evidence="1">
    <location>
        <begin position="24"/>
        <end position="45"/>
    </location>
</feature>
<feature type="region of interest" description="Disordered" evidence="1">
    <location>
        <begin position="134"/>
        <end position="194"/>
    </location>
</feature>
<gene>
    <name evidence="2" type="ORF">WHR41_00769</name>
</gene>
<evidence type="ECO:0000313" key="3">
    <source>
        <dbReference type="Proteomes" id="UP000803884"/>
    </source>
</evidence>
<sequence>MHTTYHSPTPESQPPYFTPSPSLSYERCSSRHSGSSSPSLGSSASFLPVTPELHDLAVPALTASSCDPPFGAYGEVSCVNMQFVQAYPDTPQFEGLSDDFDLPDTQPQEMVPMAEDTWPSQPAPAQQAISIVREDDDNGHTSDEIEVVPRRRGPKHRHIRPHPAAKPTKIEKRHPSRGHRQPTSPVPLSPAPPSSPRAFPCPLAPYGCPSAFKAKNEWKRHAFTQHFRLKFWRCDQCSRADPAKAPNDFNRKDLFVQHVRRMHPVAAPVAQARSRRKRSGRAQTLALAREPGVQAALNEAAERCAVGEGAPPSGCACLFCEERFEGEGCLGEYMEHVGRHMDERKKLGMEAVALAEWKGDGEMERWLLDQGLVVEGEGALVLP</sequence>
<dbReference type="RefSeq" id="XP_069233523.1">
    <property type="nucleotide sequence ID" value="XM_069369375.1"/>
</dbReference>
<reference evidence="2 3" key="1">
    <citation type="journal article" date="2020" name="Microbiol. Resour. Announc.">
        <title>Draft Genome Sequence of a Cladosporium Species Isolated from the Mesophotic Ascidian Didemnum maculosum.</title>
        <authorList>
            <person name="Gioti A."/>
            <person name="Siaperas R."/>
            <person name="Nikolaivits E."/>
            <person name="Le Goff G."/>
            <person name="Ouazzani J."/>
            <person name="Kotoulas G."/>
            <person name="Topakas E."/>
        </authorList>
    </citation>
    <scope>NUCLEOTIDE SEQUENCE [LARGE SCALE GENOMIC DNA]</scope>
    <source>
        <strain evidence="2 3">TM138-S3</strain>
    </source>
</reference>
<dbReference type="Gene3D" id="3.30.160.60">
    <property type="entry name" value="Classic Zinc Finger"/>
    <property type="match status" value="1"/>
</dbReference>
<organism evidence="2 3">
    <name type="scientific">Cladosporium halotolerans</name>
    <dbReference type="NCBI Taxonomy" id="1052096"/>
    <lineage>
        <taxon>Eukaryota</taxon>
        <taxon>Fungi</taxon>
        <taxon>Dikarya</taxon>
        <taxon>Ascomycota</taxon>
        <taxon>Pezizomycotina</taxon>
        <taxon>Dothideomycetes</taxon>
        <taxon>Dothideomycetidae</taxon>
        <taxon>Cladosporiales</taxon>
        <taxon>Cladosporiaceae</taxon>
        <taxon>Cladosporium</taxon>
    </lineage>
</organism>
<evidence type="ECO:0000256" key="1">
    <source>
        <dbReference type="SAM" id="MobiDB-lite"/>
    </source>
</evidence>
<dbReference type="InterPro" id="IPR039970">
    <property type="entry name" value="TF_Grauzone"/>
</dbReference>
<feature type="region of interest" description="Disordered" evidence="1">
    <location>
        <begin position="1"/>
        <end position="47"/>
    </location>
</feature>
<accession>A0AB34L4A3</accession>
<comment type="caution">
    <text evidence="2">The sequence shown here is derived from an EMBL/GenBank/DDBJ whole genome shotgun (WGS) entry which is preliminary data.</text>
</comment>
<feature type="compositionally biased region" description="Basic and acidic residues" evidence="1">
    <location>
        <begin position="138"/>
        <end position="149"/>
    </location>
</feature>
<protein>
    <recommendedName>
        <fullName evidence="4">C2H2-type domain-containing protein</fullName>
    </recommendedName>
</protein>
<dbReference type="PANTHER" id="PTHR23225">
    <property type="entry name" value="ZINC FINGER PROTEIN"/>
    <property type="match status" value="1"/>
</dbReference>
<dbReference type="EMBL" id="JAAQHG020000002">
    <property type="protein sequence ID" value="KAL1590418.1"/>
    <property type="molecule type" value="Genomic_DNA"/>
</dbReference>